<dbReference type="GO" id="GO:0006508">
    <property type="term" value="P:proteolysis"/>
    <property type="evidence" value="ECO:0007669"/>
    <property type="project" value="UniProtKB-KW"/>
</dbReference>
<keyword evidence="6" id="KW-0862">Zinc</keyword>
<evidence type="ECO:0000256" key="3">
    <source>
        <dbReference type="ARBA" id="ARBA00022670"/>
    </source>
</evidence>
<dbReference type="InterPro" id="IPR045090">
    <property type="entry name" value="Pept_M3A_M3B"/>
</dbReference>
<organism evidence="9">
    <name type="scientific">Bodo saltans virus</name>
    <dbReference type="NCBI Taxonomy" id="2024608"/>
    <lineage>
        <taxon>Viruses</taxon>
        <taxon>Varidnaviria</taxon>
        <taxon>Bamfordvirae</taxon>
        <taxon>Nucleocytoviricota</taxon>
        <taxon>Megaviricetes</taxon>
        <taxon>Imitervirales</taxon>
        <taxon>Mimiviridae</taxon>
        <taxon>Klosneuvirinae</taxon>
        <taxon>Theiavirus</taxon>
        <taxon>Theiavirus salishense</taxon>
    </lineage>
</organism>
<keyword evidence="10" id="KW-1185">Reference proteome</keyword>
<evidence type="ECO:0000256" key="4">
    <source>
        <dbReference type="ARBA" id="ARBA00022723"/>
    </source>
</evidence>
<keyword evidence="4" id="KW-0479">Metal-binding</keyword>
<comment type="similarity">
    <text evidence="2">Belongs to the peptidase M3 family.</text>
</comment>
<accession>A0A2H4UVI5</accession>
<dbReference type="PANTHER" id="PTHR11804:SF84">
    <property type="entry name" value="SACCHAROLYSIN"/>
    <property type="match status" value="1"/>
</dbReference>
<evidence type="ECO:0000313" key="10">
    <source>
        <dbReference type="Proteomes" id="UP000240325"/>
    </source>
</evidence>
<dbReference type="GO" id="GO:0046872">
    <property type="term" value="F:metal ion binding"/>
    <property type="evidence" value="ECO:0007669"/>
    <property type="project" value="UniProtKB-KW"/>
</dbReference>
<evidence type="ECO:0000256" key="6">
    <source>
        <dbReference type="ARBA" id="ARBA00022833"/>
    </source>
</evidence>
<dbReference type="EMBL" id="MF782455">
    <property type="protein sequence ID" value="ATZ80877.1"/>
    <property type="molecule type" value="Genomic_DNA"/>
</dbReference>
<keyword evidence="5" id="KW-0378">Hydrolase</keyword>
<evidence type="ECO:0000256" key="5">
    <source>
        <dbReference type="ARBA" id="ARBA00022801"/>
    </source>
</evidence>
<dbReference type="InterPro" id="IPR001567">
    <property type="entry name" value="Pept_M3A_M3B_dom"/>
</dbReference>
<dbReference type="SUPFAM" id="SSF55486">
    <property type="entry name" value="Metalloproteases ('zincins'), catalytic domain"/>
    <property type="match status" value="1"/>
</dbReference>
<dbReference type="Pfam" id="PF01432">
    <property type="entry name" value="Peptidase_M3"/>
    <property type="match status" value="1"/>
</dbReference>
<dbReference type="Gene3D" id="3.40.390.10">
    <property type="entry name" value="Collagenase (Catalytic Domain)"/>
    <property type="match status" value="1"/>
</dbReference>
<dbReference type="GO" id="GO:0004222">
    <property type="term" value="F:metalloendopeptidase activity"/>
    <property type="evidence" value="ECO:0007669"/>
    <property type="project" value="InterPro"/>
</dbReference>
<gene>
    <name evidence="9" type="ORF">BMW23_0831</name>
</gene>
<evidence type="ECO:0000256" key="7">
    <source>
        <dbReference type="ARBA" id="ARBA00023049"/>
    </source>
</evidence>
<keyword evidence="7" id="KW-0482">Metalloprotease</keyword>
<evidence type="ECO:0000313" key="9">
    <source>
        <dbReference type="EMBL" id="ATZ80877.1"/>
    </source>
</evidence>
<protein>
    <recommendedName>
        <fullName evidence="8">Peptidase M3A/M3B catalytic domain-containing protein</fullName>
    </recommendedName>
</protein>
<reference evidence="9" key="1">
    <citation type="journal article" date="2017" name="Elife">
        <title>The kinetoplastid-infecting Bodo saltans virus (BsV), a window into the most abundant giant viruses in the sea.</title>
        <authorList>
            <person name="Deeg C.M."/>
            <person name="Chow C.-E.T."/>
            <person name="Suttle C.A."/>
        </authorList>
    </citation>
    <scope>NUCLEOTIDE SEQUENCE</scope>
    <source>
        <strain evidence="9">NG1</strain>
    </source>
</reference>
<proteinExistence type="inferred from homology"/>
<dbReference type="Gene3D" id="1.10.1370.10">
    <property type="entry name" value="Neurolysin, domain 3"/>
    <property type="match status" value="1"/>
</dbReference>
<evidence type="ECO:0000256" key="2">
    <source>
        <dbReference type="ARBA" id="ARBA00006040"/>
    </source>
</evidence>
<evidence type="ECO:0000259" key="8">
    <source>
        <dbReference type="Pfam" id="PF01432"/>
    </source>
</evidence>
<dbReference type="InterPro" id="IPR024077">
    <property type="entry name" value="Neurolysin/TOP_dom2"/>
</dbReference>
<dbReference type="InterPro" id="IPR024079">
    <property type="entry name" value="MetalloPept_cat_dom_sf"/>
</dbReference>
<dbReference type="PANTHER" id="PTHR11804">
    <property type="entry name" value="PROTEASE M3 THIMET OLIGOPEPTIDASE-RELATED"/>
    <property type="match status" value="1"/>
</dbReference>
<dbReference type="Proteomes" id="UP000240325">
    <property type="component" value="Segment"/>
</dbReference>
<comment type="cofactor">
    <cofactor evidence="1">
        <name>Zn(2+)</name>
        <dbReference type="ChEBI" id="CHEBI:29105"/>
    </cofactor>
</comment>
<dbReference type="GO" id="GO:0006518">
    <property type="term" value="P:peptide metabolic process"/>
    <property type="evidence" value="ECO:0007669"/>
    <property type="project" value="TreeGrafter"/>
</dbReference>
<sequence>MNKRYDPIKNINNNLFSGNDDKIIFGARETINYCKLLLSEITNENLQKISADIKFFSSLILDHMYIIYYCYKSIGIMKLVCNLKSIDDADTLIDNYINSFFESSFTLKMFEQLKKSTKDEDILLFSKYMIKKCKQTTKITDLEKTIKTTISEINDVLDKVEKINVSKKKVDLDRKNFYYFIKNIHEPSIRKKIEKIYFSNTDNALALLERLSVERAQYAKKLGFSTYFDYVKRDKNIDIEEIKTLISDLITKIDKRAQKETCEIKKKLMDDGYDKKVDMHDFIYYHNQVSPQYIFQIDYILIVLEQILSDYFNITIIREKCIDLWNKNDMVKLKLFCGKNYVGNIILDLFKTETKNIDSPICIHMNHKYTDNDDNNYVSQVCILGNFDKNNGLSIFDVLNFFREIGNGLQYLLYCTNTGYVIFDDEFTLLTGKIMEHIFWQHKTLELLCKNEKEPKKAIANILLARYIDYANLIKIRCINSYFDFFVTNSNEIIDDIIKYGKYDGSIFKKTYKRIYSNIMQSQSIIFDNNLEQLHPNIVLQEINGTEGQVYENILIEILSYSIFSIIKNDGGKKYIKLLSNSNHESLRPLINKFIHKIKNNYSVYLDEVTENNSDNHFDDDNMEIIVDRKL</sequence>
<feature type="domain" description="Peptidase M3A/M3B catalytic" evidence="8">
    <location>
        <begin position="182"/>
        <end position="460"/>
    </location>
</feature>
<name>A0A2H4UVI5_9VIRU</name>
<evidence type="ECO:0000256" key="1">
    <source>
        <dbReference type="ARBA" id="ARBA00001947"/>
    </source>
</evidence>
<keyword evidence="3" id="KW-0645">Protease</keyword>